<dbReference type="SUPFAM" id="SSF46689">
    <property type="entry name" value="Homeodomain-like"/>
    <property type="match status" value="1"/>
</dbReference>
<name>A0A841IRU1_9ACTN</name>
<dbReference type="GO" id="GO:0003700">
    <property type="term" value="F:DNA-binding transcription factor activity"/>
    <property type="evidence" value="ECO:0007669"/>
    <property type="project" value="TreeGrafter"/>
</dbReference>
<evidence type="ECO:0000256" key="2">
    <source>
        <dbReference type="ARBA" id="ARBA00023125"/>
    </source>
</evidence>
<dbReference type="PANTHER" id="PTHR30055">
    <property type="entry name" value="HTH-TYPE TRANSCRIPTIONAL REGULATOR RUTR"/>
    <property type="match status" value="1"/>
</dbReference>
<dbReference type="Proteomes" id="UP000536604">
    <property type="component" value="Unassembled WGS sequence"/>
</dbReference>
<reference evidence="6 7" key="1">
    <citation type="submission" date="2020-08" db="EMBL/GenBank/DDBJ databases">
        <title>Genomic Encyclopedia of Type Strains, Phase III (KMG-III): the genomes of soil and plant-associated and newly described type strains.</title>
        <authorList>
            <person name="Whitman W."/>
        </authorList>
    </citation>
    <scope>NUCLEOTIDE SEQUENCE [LARGE SCALE GENOMIC DNA]</scope>
    <source>
        <strain evidence="6 7">CECT 8712</strain>
    </source>
</reference>
<keyword evidence="1" id="KW-0805">Transcription regulation</keyword>
<evidence type="ECO:0000313" key="7">
    <source>
        <dbReference type="Proteomes" id="UP000536604"/>
    </source>
</evidence>
<protein>
    <submittedName>
        <fullName evidence="6">AcrR family transcriptional regulator</fullName>
    </submittedName>
</protein>
<dbReference type="Pfam" id="PF00440">
    <property type="entry name" value="TetR_N"/>
    <property type="match status" value="1"/>
</dbReference>
<evidence type="ECO:0000256" key="4">
    <source>
        <dbReference type="PROSITE-ProRule" id="PRU00335"/>
    </source>
</evidence>
<keyword evidence="2 4" id="KW-0238">DNA-binding</keyword>
<evidence type="ECO:0000256" key="1">
    <source>
        <dbReference type="ARBA" id="ARBA00023015"/>
    </source>
</evidence>
<keyword evidence="7" id="KW-1185">Reference proteome</keyword>
<dbReference type="Gene3D" id="1.10.357.10">
    <property type="entry name" value="Tetracycline Repressor, domain 2"/>
    <property type="match status" value="1"/>
</dbReference>
<comment type="caution">
    <text evidence="6">The sequence shown here is derived from an EMBL/GenBank/DDBJ whole genome shotgun (WGS) entry which is preliminary data.</text>
</comment>
<dbReference type="PROSITE" id="PS50977">
    <property type="entry name" value="HTH_TETR_2"/>
    <property type="match status" value="1"/>
</dbReference>
<accession>A0A841IRU1</accession>
<keyword evidence="3" id="KW-0804">Transcription</keyword>
<dbReference type="GO" id="GO:0000976">
    <property type="term" value="F:transcription cis-regulatory region binding"/>
    <property type="evidence" value="ECO:0007669"/>
    <property type="project" value="TreeGrafter"/>
</dbReference>
<sequence>MDDRITPPRSRHAALKARHRRAIIDAAAALIHEAQGPSFTVDALAERADVSRRTVFNHFASVDDIVLEVCGEVIEAVTDSLEADLAARAAGGAGSASVFDQVADALREADLVPPITYLTRILGSEDREPSPRQAALLERVMGDLSARLAATVTRHHPSTDTLVVDLMFAALVSGLLVIHHRWNAATGGVDTEESRRTWAELLERLIEMTRTGYGAVGPGL</sequence>
<proteinExistence type="predicted"/>
<dbReference type="PANTHER" id="PTHR30055:SF234">
    <property type="entry name" value="HTH-TYPE TRANSCRIPTIONAL REGULATOR BETI"/>
    <property type="match status" value="1"/>
</dbReference>
<organism evidence="6 7">
    <name type="scientific">Nocardiopsis algeriensis</name>
    <dbReference type="NCBI Taxonomy" id="1478215"/>
    <lineage>
        <taxon>Bacteria</taxon>
        <taxon>Bacillati</taxon>
        <taxon>Actinomycetota</taxon>
        <taxon>Actinomycetes</taxon>
        <taxon>Streptosporangiales</taxon>
        <taxon>Nocardiopsidaceae</taxon>
        <taxon>Nocardiopsis</taxon>
    </lineage>
</organism>
<feature type="domain" description="HTH tetR-type" evidence="5">
    <location>
        <begin position="17"/>
        <end position="77"/>
    </location>
</feature>
<feature type="DNA-binding region" description="H-T-H motif" evidence="4">
    <location>
        <begin position="40"/>
        <end position="59"/>
    </location>
</feature>
<dbReference type="InterPro" id="IPR050109">
    <property type="entry name" value="HTH-type_TetR-like_transc_reg"/>
</dbReference>
<dbReference type="RefSeq" id="WP_184293053.1">
    <property type="nucleotide sequence ID" value="NZ_JACHJO010000011.1"/>
</dbReference>
<evidence type="ECO:0000259" key="5">
    <source>
        <dbReference type="PROSITE" id="PS50977"/>
    </source>
</evidence>
<dbReference type="AlphaFoldDB" id="A0A841IRU1"/>
<gene>
    <name evidence="6" type="ORF">FHS13_003573</name>
</gene>
<dbReference type="InterPro" id="IPR001647">
    <property type="entry name" value="HTH_TetR"/>
</dbReference>
<evidence type="ECO:0000256" key="3">
    <source>
        <dbReference type="ARBA" id="ARBA00023163"/>
    </source>
</evidence>
<dbReference type="EMBL" id="JACHJO010000011">
    <property type="protein sequence ID" value="MBB6121599.1"/>
    <property type="molecule type" value="Genomic_DNA"/>
</dbReference>
<evidence type="ECO:0000313" key="6">
    <source>
        <dbReference type="EMBL" id="MBB6121599.1"/>
    </source>
</evidence>
<dbReference type="InterPro" id="IPR009057">
    <property type="entry name" value="Homeodomain-like_sf"/>
</dbReference>